<feature type="compositionally biased region" description="Acidic residues" evidence="4">
    <location>
        <begin position="668"/>
        <end position="678"/>
    </location>
</feature>
<feature type="compositionally biased region" description="Basic and acidic residues" evidence="4">
    <location>
        <begin position="548"/>
        <end position="594"/>
    </location>
</feature>
<dbReference type="EMBL" id="KN817587">
    <property type="protein sequence ID" value="KJA18619.1"/>
    <property type="molecule type" value="Genomic_DNA"/>
</dbReference>
<evidence type="ECO:0000313" key="7">
    <source>
        <dbReference type="Proteomes" id="UP000054270"/>
    </source>
</evidence>
<dbReference type="AlphaFoldDB" id="A0A0D2NI66"/>
<dbReference type="SMART" id="SM00449">
    <property type="entry name" value="SPRY"/>
    <property type="match status" value="1"/>
</dbReference>
<dbReference type="PANTHER" id="PTHR10598">
    <property type="entry name" value="SET1/ASH2 HISTONE METHYLTRANSFERASE COMPLEX SUBUNIT ASH2"/>
    <property type="match status" value="1"/>
</dbReference>
<dbReference type="SUPFAM" id="SSF49899">
    <property type="entry name" value="Concanavalin A-like lectins/glucanases"/>
    <property type="match status" value="1"/>
</dbReference>
<dbReference type="GO" id="GO:0048188">
    <property type="term" value="C:Set1C/COMPASS complex"/>
    <property type="evidence" value="ECO:0007669"/>
    <property type="project" value="InterPro"/>
</dbReference>
<dbReference type="InterPro" id="IPR003877">
    <property type="entry name" value="SPRY_dom"/>
</dbReference>
<dbReference type="CDD" id="cd12872">
    <property type="entry name" value="SPRY_Ash2"/>
    <property type="match status" value="1"/>
</dbReference>
<feature type="region of interest" description="Disordered" evidence="4">
    <location>
        <begin position="389"/>
        <end position="409"/>
    </location>
</feature>
<evidence type="ECO:0000256" key="3">
    <source>
        <dbReference type="ARBA" id="ARBA00038149"/>
    </source>
</evidence>
<dbReference type="InterPro" id="IPR037353">
    <property type="entry name" value="ASH2"/>
</dbReference>
<comment type="similarity">
    <text evidence="3">Belongs to the cclA family.</text>
</comment>
<dbReference type="OMA" id="GFRYTYA"/>
<keyword evidence="2" id="KW-0539">Nucleus</keyword>
<dbReference type="PANTHER" id="PTHR10598:SF0">
    <property type="entry name" value="SET1_ASH2 HISTONE METHYLTRANSFERASE COMPLEX SUBUNIT ASH2"/>
    <property type="match status" value="1"/>
</dbReference>
<feature type="compositionally biased region" description="Low complexity" evidence="4">
    <location>
        <begin position="316"/>
        <end position="328"/>
    </location>
</feature>
<feature type="region of interest" description="Disordered" evidence="4">
    <location>
        <begin position="1"/>
        <end position="70"/>
    </location>
</feature>
<dbReference type="GO" id="GO:0000976">
    <property type="term" value="F:transcription cis-regulatory region binding"/>
    <property type="evidence" value="ECO:0007669"/>
    <property type="project" value="TreeGrafter"/>
</dbReference>
<dbReference type="PROSITE" id="PS50188">
    <property type="entry name" value="B302_SPRY"/>
    <property type="match status" value="1"/>
</dbReference>
<organism evidence="6 7">
    <name type="scientific">Hypholoma sublateritium (strain FD-334 SS-4)</name>
    <dbReference type="NCBI Taxonomy" id="945553"/>
    <lineage>
        <taxon>Eukaryota</taxon>
        <taxon>Fungi</taxon>
        <taxon>Dikarya</taxon>
        <taxon>Basidiomycota</taxon>
        <taxon>Agaricomycotina</taxon>
        <taxon>Agaricomycetes</taxon>
        <taxon>Agaricomycetidae</taxon>
        <taxon>Agaricales</taxon>
        <taxon>Agaricineae</taxon>
        <taxon>Strophariaceae</taxon>
        <taxon>Hypholoma</taxon>
    </lineage>
</organism>
<sequence>MRAEGSSPPPPDPVSTPEPSNSTTLDSLAPLTPASVPAASRKRKRPPIKGSSPAPSDPASNGGGNANSTDLLATSRADLSSRPILKIMRGPTFIPITEGSEWFKTEQVAVNRVGYRYVPAGINPPGHPTPCRTIESNPTSFRISWEDRSPFLKVSKDGLSVGGSKGFRSARCNAPIREGKWYMEVKILHGGGDQIGDDSLREGSHVRLGWGRREAPLNGPVGLDGYSYGYRDKTGEKVTLSRPRPYGRPFGTGDIIGMYISLPPRRPPNKKDPLDPAHLKRERIPIDLKGQEVFEILEYPQCKEMVALMDYSGKTTSSVSVPSSSKKTANGKIPERGGPAPTGAKPATPNLRPLPILADSRIAFFVNGESQGVAFQDIYDYIPLRQSDARKSNSRKRSAREGVKEHRENPFDDGTLGYYPFISLFNDASIRLNPGPDFDFPPPADIDALLDKQAHPNGVDTTNTSIPCPKPAPEDTKMETDVDNTDISVHADDCDPSNITIQVAPASPPAAEPQQTWQPACERYPQFMREEWAFDDVETEEAREELAKAAAADKVDEDKRKQREKRRLQAEARRVADARRRTEEKVRKAGEAKAARLGGSDQERPMTPPAPYAAFAPERNQPSPSPLRHSTAFEADGSAEYEASPAPTHVSYDEPKGGQSGYTSENPNDNDMDIDQDIEALIASDTPT</sequence>
<dbReference type="Pfam" id="PF00622">
    <property type="entry name" value="SPRY"/>
    <property type="match status" value="1"/>
</dbReference>
<dbReference type="InterPro" id="IPR013320">
    <property type="entry name" value="ConA-like_dom_sf"/>
</dbReference>
<dbReference type="STRING" id="945553.A0A0D2NI66"/>
<proteinExistence type="inferred from homology"/>
<dbReference type="Proteomes" id="UP000054270">
    <property type="component" value="Unassembled WGS sequence"/>
</dbReference>
<keyword evidence="7" id="KW-1185">Reference proteome</keyword>
<reference evidence="7" key="1">
    <citation type="submission" date="2014-04" db="EMBL/GenBank/DDBJ databases">
        <title>Evolutionary Origins and Diversification of the Mycorrhizal Mutualists.</title>
        <authorList>
            <consortium name="DOE Joint Genome Institute"/>
            <consortium name="Mycorrhizal Genomics Consortium"/>
            <person name="Kohler A."/>
            <person name="Kuo A."/>
            <person name="Nagy L.G."/>
            <person name="Floudas D."/>
            <person name="Copeland A."/>
            <person name="Barry K.W."/>
            <person name="Cichocki N."/>
            <person name="Veneault-Fourrey C."/>
            <person name="LaButti K."/>
            <person name="Lindquist E.A."/>
            <person name="Lipzen A."/>
            <person name="Lundell T."/>
            <person name="Morin E."/>
            <person name="Murat C."/>
            <person name="Riley R."/>
            <person name="Ohm R."/>
            <person name="Sun H."/>
            <person name="Tunlid A."/>
            <person name="Henrissat B."/>
            <person name="Grigoriev I.V."/>
            <person name="Hibbett D.S."/>
            <person name="Martin F."/>
        </authorList>
    </citation>
    <scope>NUCLEOTIDE SEQUENCE [LARGE SCALE GENOMIC DNA]</scope>
    <source>
        <strain evidence="7">FD-334 SS-4</strain>
    </source>
</reference>
<protein>
    <recommendedName>
        <fullName evidence="5">B30.2/SPRY domain-containing protein</fullName>
    </recommendedName>
</protein>
<dbReference type="OrthoDB" id="10266026at2759"/>
<evidence type="ECO:0000259" key="5">
    <source>
        <dbReference type="PROSITE" id="PS50188"/>
    </source>
</evidence>
<evidence type="ECO:0000256" key="2">
    <source>
        <dbReference type="ARBA" id="ARBA00023242"/>
    </source>
</evidence>
<name>A0A0D2NI66_HYPSF</name>
<feature type="compositionally biased region" description="Pro residues" evidence="4">
    <location>
        <begin position="7"/>
        <end position="16"/>
    </location>
</feature>
<accession>A0A0D2NI66</accession>
<feature type="region of interest" description="Disordered" evidence="4">
    <location>
        <begin position="454"/>
        <end position="478"/>
    </location>
</feature>
<feature type="domain" description="B30.2/SPRY" evidence="5">
    <location>
        <begin position="121"/>
        <end position="315"/>
    </location>
</feature>
<feature type="region of interest" description="Disordered" evidence="4">
    <location>
        <begin position="316"/>
        <end position="349"/>
    </location>
</feature>
<evidence type="ECO:0000313" key="6">
    <source>
        <dbReference type="EMBL" id="KJA18619.1"/>
    </source>
</evidence>
<evidence type="ECO:0000256" key="4">
    <source>
        <dbReference type="SAM" id="MobiDB-lite"/>
    </source>
</evidence>
<comment type="subcellular location">
    <subcellularLocation>
        <location evidence="1">Nucleus</location>
    </subcellularLocation>
</comment>
<dbReference type="Gene3D" id="2.60.120.920">
    <property type="match status" value="1"/>
</dbReference>
<gene>
    <name evidence="6" type="ORF">HYPSUDRAFT_218151</name>
</gene>
<feature type="compositionally biased region" description="Low complexity" evidence="4">
    <location>
        <begin position="337"/>
        <end position="349"/>
    </location>
</feature>
<dbReference type="InterPro" id="IPR043136">
    <property type="entry name" value="B30.2/SPRY_sf"/>
</dbReference>
<evidence type="ECO:0000256" key="1">
    <source>
        <dbReference type="ARBA" id="ARBA00004123"/>
    </source>
</evidence>
<feature type="region of interest" description="Disordered" evidence="4">
    <location>
        <begin position="548"/>
        <end position="688"/>
    </location>
</feature>
<feature type="compositionally biased region" description="Basic and acidic residues" evidence="4">
    <location>
        <begin position="399"/>
        <end position="409"/>
    </location>
</feature>
<dbReference type="InterPro" id="IPR001870">
    <property type="entry name" value="B30.2/SPRY"/>
</dbReference>